<evidence type="ECO:0000313" key="2">
    <source>
        <dbReference type="Proteomes" id="UP000789366"/>
    </source>
</evidence>
<dbReference type="EMBL" id="CAJVPW010008617">
    <property type="protein sequence ID" value="CAG8595355.1"/>
    <property type="molecule type" value="Genomic_DNA"/>
</dbReference>
<gene>
    <name evidence="1" type="ORF">SPELUC_LOCUS6907</name>
</gene>
<comment type="caution">
    <text evidence="1">The sequence shown here is derived from an EMBL/GenBank/DDBJ whole genome shotgun (WGS) entry which is preliminary data.</text>
</comment>
<dbReference type="Proteomes" id="UP000789366">
    <property type="component" value="Unassembled WGS sequence"/>
</dbReference>
<organism evidence="1 2">
    <name type="scientific">Cetraspora pellucida</name>
    <dbReference type="NCBI Taxonomy" id="1433469"/>
    <lineage>
        <taxon>Eukaryota</taxon>
        <taxon>Fungi</taxon>
        <taxon>Fungi incertae sedis</taxon>
        <taxon>Mucoromycota</taxon>
        <taxon>Glomeromycotina</taxon>
        <taxon>Glomeromycetes</taxon>
        <taxon>Diversisporales</taxon>
        <taxon>Gigasporaceae</taxon>
        <taxon>Cetraspora</taxon>
    </lineage>
</organism>
<sequence length="160" mass="18471">MTSTKMQDIQFALDIKHSFCEEIFKIKPPYTLTLTVEELISPCLNSRRALQYQKDPETCKPPRPPNAYMLFRKNCNAEIKLTKANLNLKEISRLASQKWDVQNAAVKHYFGNLAEAAKEKHIERYKNYKYVPKKNRIKKITPNNIETKTGQTLPPDGAST</sequence>
<reference evidence="1" key="1">
    <citation type="submission" date="2021-06" db="EMBL/GenBank/DDBJ databases">
        <authorList>
            <person name="Kallberg Y."/>
            <person name="Tangrot J."/>
            <person name="Rosling A."/>
        </authorList>
    </citation>
    <scope>NUCLEOTIDE SEQUENCE</scope>
    <source>
        <strain evidence="1">28 12/20/2015</strain>
    </source>
</reference>
<feature type="non-terminal residue" evidence="1">
    <location>
        <position position="160"/>
    </location>
</feature>
<evidence type="ECO:0000313" key="1">
    <source>
        <dbReference type="EMBL" id="CAG8595355.1"/>
    </source>
</evidence>
<proteinExistence type="predicted"/>
<keyword evidence="2" id="KW-1185">Reference proteome</keyword>
<name>A0ACA9MSH4_9GLOM</name>
<accession>A0ACA9MSH4</accession>
<protein>
    <submittedName>
        <fullName evidence="1">13883_t:CDS:1</fullName>
    </submittedName>
</protein>